<feature type="binding site" evidence="6">
    <location>
        <position position="238"/>
    </location>
    <ligand>
        <name>Mg(2+)</name>
        <dbReference type="ChEBI" id="CHEBI:18420"/>
    </ligand>
</feature>
<dbReference type="Gene3D" id="3.40.50.1000">
    <property type="entry name" value="HAD superfamily/HAD-like"/>
    <property type="match status" value="1"/>
</dbReference>
<comment type="function">
    <text evidence="6">Catalyzes the hydrolysis of 4-amino-2-methyl-5-hydroxymethylpyrimidine pyrophosphate (HMP-PP) to 4-amino-2-methyl-5-hydroxymethylpyrimidine phosphate (HMP-P).</text>
</comment>
<keyword evidence="8" id="KW-1185">Reference proteome</keyword>
<dbReference type="CDD" id="cd07516">
    <property type="entry name" value="HAD_Pase"/>
    <property type="match status" value="1"/>
</dbReference>
<name>A0ABN8TE42_9ENTR</name>
<dbReference type="PROSITE" id="PS01229">
    <property type="entry name" value="COF_2"/>
    <property type="match status" value="1"/>
</dbReference>
<dbReference type="EMBL" id="CALSBS010000009">
    <property type="protein sequence ID" value="CAH6659882.1"/>
    <property type="molecule type" value="Genomic_DNA"/>
</dbReference>
<dbReference type="InterPro" id="IPR000150">
    <property type="entry name" value="Cof"/>
</dbReference>
<dbReference type="PANTHER" id="PTHR47267">
    <property type="match status" value="1"/>
</dbReference>
<organism evidence="7 8">
    <name type="scientific">Pseudocitrobacter vendiensis</name>
    <dbReference type="NCBI Taxonomy" id="2488306"/>
    <lineage>
        <taxon>Bacteria</taxon>
        <taxon>Pseudomonadati</taxon>
        <taxon>Pseudomonadota</taxon>
        <taxon>Gammaproteobacteria</taxon>
        <taxon>Enterobacterales</taxon>
        <taxon>Enterobacteriaceae</taxon>
        <taxon>Pseudocitrobacter</taxon>
    </lineage>
</organism>
<dbReference type="SFLD" id="SFLDG01140">
    <property type="entry name" value="C2.B:_Phosphomannomutase_and_P"/>
    <property type="match status" value="1"/>
</dbReference>
<gene>
    <name evidence="6" type="primary">cof</name>
    <name evidence="7" type="ORF">FBBNIHIM_12210</name>
</gene>
<dbReference type="InterPro" id="IPR036412">
    <property type="entry name" value="HAD-like_sf"/>
</dbReference>
<feature type="binding site" evidence="6">
    <location>
        <position position="36"/>
    </location>
    <ligand>
        <name>Mg(2+)</name>
        <dbReference type="ChEBI" id="CHEBI:18420"/>
    </ligand>
</feature>
<dbReference type="SFLD" id="SFLDS00003">
    <property type="entry name" value="Haloacid_Dehalogenase"/>
    <property type="match status" value="1"/>
</dbReference>
<dbReference type="HAMAP" id="MF_01847">
    <property type="entry name" value="HMP_PP_phosphat"/>
    <property type="match status" value="1"/>
</dbReference>
<dbReference type="PANTHER" id="PTHR47267:SF2">
    <property type="entry name" value="HMP-PP PHOSPHATASE"/>
    <property type="match status" value="1"/>
</dbReference>
<dbReference type="NCBIfam" id="TIGR00099">
    <property type="entry name" value="Cof-subfamily"/>
    <property type="match status" value="1"/>
</dbReference>
<dbReference type="SUPFAM" id="SSF56784">
    <property type="entry name" value="HAD-like"/>
    <property type="match status" value="1"/>
</dbReference>
<comment type="catalytic activity">
    <reaction evidence="6">
        <text>4-amino-2-methyl-5-(diphosphooxymethyl)pyrimidine + H2O = 4-amino-2-methyl-5-(phosphooxymethyl)pyrimidine + phosphate + H(+)</text>
        <dbReference type="Rhea" id="RHEA:27914"/>
        <dbReference type="ChEBI" id="CHEBI:15377"/>
        <dbReference type="ChEBI" id="CHEBI:15378"/>
        <dbReference type="ChEBI" id="CHEBI:43474"/>
        <dbReference type="ChEBI" id="CHEBI:57841"/>
        <dbReference type="ChEBI" id="CHEBI:58354"/>
    </reaction>
</comment>
<dbReference type="PROSITE" id="PS01228">
    <property type="entry name" value="COF_1"/>
    <property type="match status" value="1"/>
</dbReference>
<dbReference type="EC" id="3.6.1.-" evidence="6"/>
<dbReference type="InterPro" id="IPR006379">
    <property type="entry name" value="HAD-SF_hydro_IIB"/>
</dbReference>
<evidence type="ECO:0000256" key="5">
    <source>
        <dbReference type="ARBA" id="ARBA00034778"/>
    </source>
</evidence>
<dbReference type="Pfam" id="PF08282">
    <property type="entry name" value="Hydrolase_3"/>
    <property type="match status" value="1"/>
</dbReference>
<keyword evidence="3 6" id="KW-0378">Hydrolase</keyword>
<dbReference type="NCBIfam" id="TIGR01484">
    <property type="entry name" value="HAD-SF-IIB"/>
    <property type="match status" value="1"/>
</dbReference>
<dbReference type="NCBIfam" id="NF011705">
    <property type="entry name" value="PRK15126.1"/>
    <property type="match status" value="1"/>
</dbReference>
<evidence type="ECO:0000313" key="8">
    <source>
        <dbReference type="Proteomes" id="UP001152651"/>
    </source>
</evidence>
<evidence type="ECO:0000256" key="3">
    <source>
        <dbReference type="ARBA" id="ARBA00022801"/>
    </source>
</evidence>
<keyword evidence="4 6" id="KW-0460">Magnesium</keyword>
<keyword evidence="2 6" id="KW-0479">Metal-binding</keyword>
<evidence type="ECO:0000256" key="1">
    <source>
        <dbReference type="ARBA" id="ARBA00001946"/>
    </source>
</evidence>
<feature type="active site" description="Nucleophile" evidence="6">
    <location>
        <position position="34"/>
    </location>
</feature>
<dbReference type="InterPro" id="IPR023214">
    <property type="entry name" value="HAD_sf"/>
</dbReference>
<comment type="cofactor">
    <cofactor evidence="1 6">
        <name>Mg(2+)</name>
        <dbReference type="ChEBI" id="CHEBI:18420"/>
    </cofactor>
</comment>
<protein>
    <recommendedName>
        <fullName evidence="6">HMP-PP phosphatase</fullName>
        <ecNumber evidence="6">3.6.1.-</ecNumber>
    </recommendedName>
</protein>
<evidence type="ECO:0000256" key="4">
    <source>
        <dbReference type="ARBA" id="ARBA00022842"/>
    </source>
</evidence>
<dbReference type="InterPro" id="IPR023938">
    <property type="entry name" value="HMP-PP_phosphatase"/>
</dbReference>
<accession>A0ABN8TE42</accession>
<evidence type="ECO:0000313" key="7">
    <source>
        <dbReference type="EMBL" id="CAH6659882.1"/>
    </source>
</evidence>
<comment type="caution">
    <text evidence="7">The sequence shown here is derived from an EMBL/GenBank/DDBJ whole genome shotgun (WGS) entry which is preliminary data.</text>
</comment>
<dbReference type="Proteomes" id="UP001152651">
    <property type="component" value="Unassembled WGS sequence"/>
</dbReference>
<evidence type="ECO:0000256" key="6">
    <source>
        <dbReference type="HAMAP-Rule" id="MF_01847"/>
    </source>
</evidence>
<comment type="similarity">
    <text evidence="5 6">Belongs to the HAD-like hydrolase superfamily. Cof family.</text>
</comment>
<dbReference type="Gene3D" id="3.30.1240.10">
    <property type="match status" value="1"/>
</dbReference>
<evidence type="ECO:0000256" key="2">
    <source>
        <dbReference type="ARBA" id="ARBA00022723"/>
    </source>
</evidence>
<reference evidence="7" key="1">
    <citation type="submission" date="2022-05" db="EMBL/GenBank/DDBJ databases">
        <authorList>
            <person name="Blom J."/>
        </authorList>
    </citation>
    <scope>NUCLEOTIDE SEQUENCE</scope>
    <source>
        <strain evidence="7">Type strain: CPO20170097</strain>
    </source>
</reference>
<sequence length="298" mass="32887">MNNSVLLPYISGNTGTQESGITGGHKMAKLAAFDMDGTLLMPDHRLGNETIATLKRLRERDITLTFATGRHVLEMRPLIDQLALDAFLITGNGTRVHSLHGDVMHRSDLAPDVADEVLHARWETHASMHVFNDNGWFTGKAIPEMLQAHMYSGFHYQLRDLRQIPAHEVTKICFCGDHDDLVRLSIQLQEALGDRAHLCFSAVDCLEVLPVGCNKGAALTVLSAHLGLTMQECMAFGDAMNDREMLSLVGRGLVMGNAMGQLKAALPHLPVIGHCQNQAVSHYLTHWLDKPNLPYSPE</sequence>
<feature type="binding site" evidence="6">
    <location>
        <position position="34"/>
    </location>
    <ligand>
        <name>Mg(2+)</name>
        <dbReference type="ChEBI" id="CHEBI:18420"/>
    </ligand>
</feature>
<proteinExistence type="inferred from homology"/>